<feature type="compositionally biased region" description="Basic and acidic residues" evidence="1">
    <location>
        <begin position="365"/>
        <end position="378"/>
    </location>
</feature>
<protein>
    <recommendedName>
        <fullName evidence="2">Gag1-like clamp domain-containing protein</fullName>
    </recommendedName>
</protein>
<feature type="region of interest" description="Disordered" evidence="1">
    <location>
        <begin position="20"/>
        <end position="112"/>
    </location>
</feature>
<dbReference type="InterPro" id="IPR053274">
    <property type="entry name" value="Fluconazole_resistance"/>
</dbReference>
<reference evidence="3 4" key="1">
    <citation type="journal article" date="2018" name="Sci. Rep.">
        <title>Comparative genomics provides insights into the lifestyle and reveals functional heterogeneity of dark septate endophytic fungi.</title>
        <authorList>
            <person name="Knapp D.G."/>
            <person name="Nemeth J.B."/>
            <person name="Barry K."/>
            <person name="Hainaut M."/>
            <person name="Henrissat B."/>
            <person name="Johnson J."/>
            <person name="Kuo A."/>
            <person name="Lim J.H.P."/>
            <person name="Lipzen A."/>
            <person name="Nolan M."/>
            <person name="Ohm R.A."/>
            <person name="Tamas L."/>
            <person name="Grigoriev I.V."/>
            <person name="Spatafora J.W."/>
            <person name="Nagy L.G."/>
            <person name="Kovacs G.M."/>
        </authorList>
    </citation>
    <scope>NUCLEOTIDE SEQUENCE [LARGE SCALE GENOMIC DNA]</scope>
    <source>
        <strain evidence="3 4">DSE2036</strain>
    </source>
</reference>
<dbReference type="AlphaFoldDB" id="A0A2V1DEQ3"/>
<evidence type="ECO:0000313" key="3">
    <source>
        <dbReference type="EMBL" id="PVH96538.1"/>
    </source>
</evidence>
<dbReference type="Pfam" id="PF13259">
    <property type="entry name" value="clamp_Gag1-like"/>
    <property type="match status" value="1"/>
</dbReference>
<proteinExistence type="predicted"/>
<feature type="compositionally biased region" description="Basic and acidic residues" evidence="1">
    <location>
        <begin position="39"/>
        <end position="52"/>
    </location>
</feature>
<name>A0A2V1DEQ3_9PLEO</name>
<feature type="compositionally biased region" description="Basic and acidic residues" evidence="1">
    <location>
        <begin position="101"/>
        <end position="112"/>
    </location>
</feature>
<evidence type="ECO:0000256" key="1">
    <source>
        <dbReference type="SAM" id="MobiDB-lite"/>
    </source>
</evidence>
<dbReference type="Proteomes" id="UP000244855">
    <property type="component" value="Unassembled WGS sequence"/>
</dbReference>
<dbReference type="STRING" id="97972.A0A2V1DEQ3"/>
<dbReference type="InterPro" id="IPR025124">
    <property type="entry name" value="Gag1-like_clamp"/>
</dbReference>
<feature type="region of interest" description="Disordered" evidence="1">
    <location>
        <begin position="302"/>
        <end position="330"/>
    </location>
</feature>
<keyword evidence="4" id="KW-1185">Reference proteome</keyword>
<feature type="compositionally biased region" description="Polar residues" evidence="1">
    <location>
        <begin position="154"/>
        <end position="163"/>
    </location>
</feature>
<evidence type="ECO:0000313" key="4">
    <source>
        <dbReference type="Proteomes" id="UP000244855"/>
    </source>
</evidence>
<feature type="compositionally biased region" description="Gly residues" evidence="1">
    <location>
        <begin position="317"/>
        <end position="330"/>
    </location>
</feature>
<sequence length="398" mass="42236">MDSSSTQSASRAARRFLDQRVRTDWDWPTPPPCWEASDEEVRGVTSFRERFYGDSSPSSTSDNDDDDAANADNPYKFDTPDSIGGMVERKAERKRRKRDQRLRDEMKENEGLRIFIARRDRWTGVDSVRKYGASANNKTTSIRHTNGESDASEKTTVIPDSSTGGSGVGDKTPTTSIEAASPGSSPTSPTAPPDALAALSLPPPPPPTSTPSLIPVALPLLPTNPLRTSITSRTYPDIYSKIVLQSRTPTVPINLADMTKALVQGWRDNGEWPPKQAALDPLPGSRTKRGLGGLTLGFSLGGGARGDGERAPHNAHKGGGGGASVGEGSGAFLGHHPHLQKGVGGLKRMFHLNGHTPPSSPPPPRVDHKTTTNEKRDNSTTAGSSGKKEAAAAAAAVG</sequence>
<dbReference type="OrthoDB" id="5422958at2759"/>
<evidence type="ECO:0000259" key="2">
    <source>
        <dbReference type="Pfam" id="PF13259"/>
    </source>
</evidence>
<feature type="region of interest" description="Disordered" evidence="1">
    <location>
        <begin position="136"/>
        <end position="210"/>
    </location>
</feature>
<dbReference type="PANTHER" id="PTHR28065:SF1">
    <property type="entry name" value="DUF4050 DOMAIN-CONTAINING PROTEIN"/>
    <property type="match status" value="1"/>
</dbReference>
<feature type="domain" description="Gag1-like clamp" evidence="2">
    <location>
        <begin position="74"/>
        <end position="273"/>
    </location>
</feature>
<accession>A0A2V1DEQ3</accession>
<dbReference type="PANTHER" id="PTHR28065">
    <property type="entry name" value="FREQUENIN"/>
    <property type="match status" value="1"/>
</dbReference>
<organism evidence="3 4">
    <name type="scientific">Periconia macrospinosa</name>
    <dbReference type="NCBI Taxonomy" id="97972"/>
    <lineage>
        <taxon>Eukaryota</taxon>
        <taxon>Fungi</taxon>
        <taxon>Dikarya</taxon>
        <taxon>Ascomycota</taxon>
        <taxon>Pezizomycotina</taxon>
        <taxon>Dothideomycetes</taxon>
        <taxon>Pleosporomycetidae</taxon>
        <taxon>Pleosporales</taxon>
        <taxon>Massarineae</taxon>
        <taxon>Periconiaceae</taxon>
        <taxon>Periconia</taxon>
    </lineage>
</organism>
<feature type="compositionally biased region" description="Low complexity" evidence="1">
    <location>
        <begin position="179"/>
        <end position="200"/>
    </location>
</feature>
<dbReference type="EMBL" id="KZ805462">
    <property type="protein sequence ID" value="PVH96538.1"/>
    <property type="molecule type" value="Genomic_DNA"/>
</dbReference>
<feature type="region of interest" description="Disordered" evidence="1">
    <location>
        <begin position="348"/>
        <end position="398"/>
    </location>
</feature>
<gene>
    <name evidence="3" type="ORF">DM02DRAFT_617190</name>
</gene>